<evidence type="ECO:0008006" key="3">
    <source>
        <dbReference type="Google" id="ProtNLM"/>
    </source>
</evidence>
<evidence type="ECO:0000313" key="1">
    <source>
        <dbReference type="EMBL" id="SET98776.1"/>
    </source>
</evidence>
<dbReference type="RefSeq" id="WP_245760107.1">
    <property type="nucleotide sequence ID" value="NZ_FOHW01000039.1"/>
</dbReference>
<accession>A0A1I0INW4</accession>
<dbReference type="EMBL" id="FOHW01000039">
    <property type="protein sequence ID" value="SET98776.1"/>
    <property type="molecule type" value="Genomic_DNA"/>
</dbReference>
<gene>
    <name evidence="1" type="ORF">SAMN05216197_13937</name>
</gene>
<reference evidence="1 2" key="1">
    <citation type="submission" date="2016-10" db="EMBL/GenBank/DDBJ databases">
        <authorList>
            <person name="de Groot N.N."/>
        </authorList>
    </citation>
    <scope>NUCLEOTIDE SEQUENCE [LARGE SCALE GENOMIC DNA]</scope>
    <source>
        <strain evidence="1 2">DSM 11363</strain>
    </source>
</reference>
<organism evidence="1 2">
    <name type="scientific">Pseudomonas graminis</name>
    <dbReference type="NCBI Taxonomy" id="158627"/>
    <lineage>
        <taxon>Bacteria</taxon>
        <taxon>Pseudomonadati</taxon>
        <taxon>Pseudomonadota</taxon>
        <taxon>Gammaproteobacteria</taxon>
        <taxon>Pseudomonadales</taxon>
        <taxon>Pseudomonadaceae</taxon>
        <taxon>Pseudomonas</taxon>
    </lineage>
</organism>
<proteinExistence type="predicted"/>
<sequence length="199" mass="22718">MYRKKAGCFRHHLLLWYAVNVAMGRQGKGTDLRNQVLKSKARELVNQTLERSVEVRSLGIDRGTVRFMPIDPAALAISDEWERCPYPWRAVPEWKLKDPKGLDLALWHAQELCGLCYATPRRSRLRISIILLEGQPTESHPLKRLVAPLMLTAVGVYAQLLRCKVIQIERPEPGVVNYYQTLGFEFDTAGCLVISADRF</sequence>
<evidence type="ECO:0000313" key="2">
    <source>
        <dbReference type="Proteomes" id="UP000182332"/>
    </source>
</evidence>
<dbReference type="AlphaFoldDB" id="A0A1I0INW4"/>
<name>A0A1I0INW4_9PSED</name>
<protein>
    <recommendedName>
        <fullName evidence="3">N-acetyltransferase</fullName>
    </recommendedName>
</protein>
<dbReference type="Proteomes" id="UP000182332">
    <property type="component" value="Unassembled WGS sequence"/>
</dbReference>